<keyword evidence="2" id="KW-1185">Reference proteome</keyword>
<evidence type="ECO:0000313" key="1">
    <source>
        <dbReference type="EnsemblMetazoa" id="ACUA010800-PA"/>
    </source>
</evidence>
<reference evidence="1" key="2">
    <citation type="submission" date="2020-05" db="UniProtKB">
        <authorList>
            <consortium name="EnsemblMetazoa"/>
        </authorList>
    </citation>
    <scope>IDENTIFICATION</scope>
    <source>
        <strain evidence="1">A-37</strain>
    </source>
</reference>
<dbReference type="AlphaFoldDB" id="A0A182M6N6"/>
<dbReference type="EnsemblMetazoa" id="ACUA010800-RA">
    <property type="protein sequence ID" value="ACUA010800-PA"/>
    <property type="gene ID" value="ACUA010800"/>
</dbReference>
<proteinExistence type="predicted"/>
<organism evidence="1 2">
    <name type="scientific">Anopheles culicifacies</name>
    <dbReference type="NCBI Taxonomy" id="139723"/>
    <lineage>
        <taxon>Eukaryota</taxon>
        <taxon>Metazoa</taxon>
        <taxon>Ecdysozoa</taxon>
        <taxon>Arthropoda</taxon>
        <taxon>Hexapoda</taxon>
        <taxon>Insecta</taxon>
        <taxon>Pterygota</taxon>
        <taxon>Neoptera</taxon>
        <taxon>Endopterygota</taxon>
        <taxon>Diptera</taxon>
        <taxon>Nematocera</taxon>
        <taxon>Culicoidea</taxon>
        <taxon>Culicidae</taxon>
        <taxon>Anophelinae</taxon>
        <taxon>Anopheles</taxon>
        <taxon>culicifacies species complex</taxon>
    </lineage>
</organism>
<dbReference type="VEuPathDB" id="VectorBase:ACUA010800"/>
<sequence>MWKDKSFFLNAGKEQREEALARVDDGSGCSPIAAYLILHTRITRPTDGVEACAEHRYGAEGSTTVADGDPSFRFLAESCRFDDDESHLIEQCLVEVGLEHFVCIFTLVHFPYYANGRGY</sequence>
<dbReference type="EMBL" id="AXCM01000863">
    <property type="status" value="NOT_ANNOTATED_CDS"/>
    <property type="molecule type" value="Genomic_DNA"/>
</dbReference>
<evidence type="ECO:0000313" key="2">
    <source>
        <dbReference type="Proteomes" id="UP000075883"/>
    </source>
</evidence>
<accession>A0A182M6N6</accession>
<protein>
    <submittedName>
        <fullName evidence="1">Uncharacterized protein</fullName>
    </submittedName>
</protein>
<dbReference type="Proteomes" id="UP000075883">
    <property type="component" value="Unassembled WGS sequence"/>
</dbReference>
<reference evidence="2" key="1">
    <citation type="submission" date="2013-09" db="EMBL/GenBank/DDBJ databases">
        <title>The Genome Sequence of Anopheles culicifacies species A.</title>
        <authorList>
            <consortium name="The Broad Institute Genomics Platform"/>
            <person name="Neafsey D.E."/>
            <person name="Besansky N."/>
            <person name="Howell P."/>
            <person name="Walton C."/>
            <person name="Young S.K."/>
            <person name="Zeng Q."/>
            <person name="Gargeya S."/>
            <person name="Fitzgerald M."/>
            <person name="Haas B."/>
            <person name="Abouelleil A."/>
            <person name="Allen A.W."/>
            <person name="Alvarado L."/>
            <person name="Arachchi H.M."/>
            <person name="Berlin A.M."/>
            <person name="Chapman S.B."/>
            <person name="Gainer-Dewar J."/>
            <person name="Goldberg J."/>
            <person name="Griggs A."/>
            <person name="Gujja S."/>
            <person name="Hansen M."/>
            <person name="Howarth C."/>
            <person name="Imamovic A."/>
            <person name="Ireland A."/>
            <person name="Larimer J."/>
            <person name="McCowan C."/>
            <person name="Murphy C."/>
            <person name="Pearson M."/>
            <person name="Poon T.W."/>
            <person name="Priest M."/>
            <person name="Roberts A."/>
            <person name="Saif S."/>
            <person name="Shea T."/>
            <person name="Sisk P."/>
            <person name="Sykes S."/>
            <person name="Wortman J."/>
            <person name="Nusbaum C."/>
            <person name="Birren B."/>
        </authorList>
    </citation>
    <scope>NUCLEOTIDE SEQUENCE [LARGE SCALE GENOMIC DNA]</scope>
    <source>
        <strain evidence="2">A-37</strain>
    </source>
</reference>
<name>A0A182M6N6_9DIPT</name>
<dbReference type="EMBL" id="AXCM01000862">
    <property type="status" value="NOT_ANNOTATED_CDS"/>
    <property type="molecule type" value="Genomic_DNA"/>
</dbReference>